<evidence type="ECO:0000256" key="8">
    <source>
        <dbReference type="ARBA" id="ARBA00042928"/>
    </source>
</evidence>
<keyword evidence="1" id="KW-0808">Transferase</keyword>
<sequence>MELTADEAERLQFINTLVLRDVSAEELNRIFTLESDSYPDDEAASYKMLVYRHTEAPDLMLGCFLDGDLLGFICATRYHGKRLAAEAMRMHIPNGESVCIHSVVVRKDQRRQGIALLMLRSFVERVRREQRDVARVLLICKSNLIPLYTRAGFVLNGRSDVVHGKDPWYEFQIDISNG</sequence>
<dbReference type="AlphaFoldDB" id="A0A9D4M1B6"/>
<reference evidence="11" key="1">
    <citation type="journal article" date="2019" name="bioRxiv">
        <title>The Genome of the Zebra Mussel, Dreissena polymorpha: A Resource for Invasive Species Research.</title>
        <authorList>
            <person name="McCartney M.A."/>
            <person name="Auch B."/>
            <person name="Kono T."/>
            <person name="Mallez S."/>
            <person name="Zhang Y."/>
            <person name="Obille A."/>
            <person name="Becker A."/>
            <person name="Abrahante J.E."/>
            <person name="Garbe J."/>
            <person name="Badalamenti J.P."/>
            <person name="Herman A."/>
            <person name="Mangelson H."/>
            <person name="Liachko I."/>
            <person name="Sullivan S."/>
            <person name="Sone E.D."/>
            <person name="Koren S."/>
            <person name="Silverstein K.A.T."/>
            <person name="Beckman K.B."/>
            <person name="Gohl D.M."/>
        </authorList>
    </citation>
    <scope>NUCLEOTIDE SEQUENCE</scope>
    <source>
        <strain evidence="11">Duluth1</strain>
        <tissue evidence="11">Whole animal</tissue>
    </source>
</reference>
<comment type="catalytic activity">
    <reaction evidence="3">
        <text>a 2-arylethylamine + acetyl-CoA = an N-acetyl-2-arylethylamine + CoA + H(+)</text>
        <dbReference type="Rhea" id="RHEA:20497"/>
        <dbReference type="ChEBI" id="CHEBI:15378"/>
        <dbReference type="ChEBI" id="CHEBI:55469"/>
        <dbReference type="ChEBI" id="CHEBI:57287"/>
        <dbReference type="ChEBI" id="CHEBI:57288"/>
        <dbReference type="ChEBI" id="CHEBI:77827"/>
        <dbReference type="EC" id="2.3.1.87"/>
    </reaction>
</comment>
<organism evidence="11 12">
    <name type="scientific">Dreissena polymorpha</name>
    <name type="common">Zebra mussel</name>
    <name type="synonym">Mytilus polymorpha</name>
    <dbReference type="NCBI Taxonomy" id="45954"/>
    <lineage>
        <taxon>Eukaryota</taxon>
        <taxon>Metazoa</taxon>
        <taxon>Spiralia</taxon>
        <taxon>Lophotrochozoa</taxon>
        <taxon>Mollusca</taxon>
        <taxon>Bivalvia</taxon>
        <taxon>Autobranchia</taxon>
        <taxon>Heteroconchia</taxon>
        <taxon>Euheterodonta</taxon>
        <taxon>Imparidentia</taxon>
        <taxon>Neoheterodontei</taxon>
        <taxon>Myida</taxon>
        <taxon>Dreissenoidea</taxon>
        <taxon>Dreissenidae</taxon>
        <taxon>Dreissena</taxon>
    </lineage>
</organism>
<dbReference type="PROSITE" id="PS51186">
    <property type="entry name" value="GNAT"/>
    <property type="match status" value="1"/>
</dbReference>
<dbReference type="PANTHER" id="PTHR10908:SF0">
    <property type="entry name" value="SEROTONIN N-ACETYLTRANSFERASE"/>
    <property type="match status" value="1"/>
</dbReference>
<proteinExistence type="inferred from homology"/>
<dbReference type="InterPro" id="IPR051635">
    <property type="entry name" value="SNAT-like"/>
</dbReference>
<dbReference type="EMBL" id="JAIWYP010000002">
    <property type="protein sequence ID" value="KAH3867417.1"/>
    <property type="molecule type" value="Genomic_DNA"/>
</dbReference>
<dbReference type="Proteomes" id="UP000828390">
    <property type="component" value="Unassembled WGS sequence"/>
</dbReference>
<dbReference type="InterPro" id="IPR000182">
    <property type="entry name" value="GNAT_dom"/>
</dbReference>
<gene>
    <name evidence="11" type="ORF">DPMN_030544</name>
</gene>
<dbReference type="SUPFAM" id="SSF55729">
    <property type="entry name" value="Acyl-CoA N-acyltransferases (Nat)"/>
    <property type="match status" value="1"/>
</dbReference>
<comment type="pathway">
    <text evidence="4">Aromatic compound metabolism; melatonin biosynthesis; melatonin from serotonin: step 1/2.</text>
</comment>
<protein>
    <recommendedName>
        <fullName evidence="7">Serotonin N-acetyltransferase</fullName>
        <ecNumber evidence="6">2.3.1.87</ecNumber>
    </recommendedName>
    <alternativeName>
        <fullName evidence="8">Aralkylamine N-acetyltransferase</fullName>
    </alternativeName>
</protein>
<name>A0A9D4M1B6_DREPO</name>
<evidence type="ECO:0000256" key="5">
    <source>
        <dbReference type="ARBA" id="ARBA00038182"/>
    </source>
</evidence>
<accession>A0A9D4M1B6</accession>
<dbReference type="PANTHER" id="PTHR10908">
    <property type="entry name" value="SEROTONIN N-ACETYLTRANSFERASE"/>
    <property type="match status" value="1"/>
</dbReference>
<evidence type="ECO:0000256" key="6">
    <source>
        <dbReference type="ARBA" id="ARBA00039114"/>
    </source>
</evidence>
<dbReference type="Gene3D" id="3.40.630.30">
    <property type="match status" value="1"/>
</dbReference>
<evidence type="ECO:0000256" key="4">
    <source>
        <dbReference type="ARBA" id="ARBA00037926"/>
    </source>
</evidence>
<evidence type="ECO:0000259" key="10">
    <source>
        <dbReference type="PROSITE" id="PS51186"/>
    </source>
</evidence>
<evidence type="ECO:0000256" key="2">
    <source>
        <dbReference type="ARBA" id="ARBA00023315"/>
    </source>
</evidence>
<dbReference type="GO" id="GO:0005737">
    <property type="term" value="C:cytoplasm"/>
    <property type="evidence" value="ECO:0007669"/>
    <property type="project" value="TreeGrafter"/>
</dbReference>
<evidence type="ECO:0000313" key="12">
    <source>
        <dbReference type="Proteomes" id="UP000828390"/>
    </source>
</evidence>
<dbReference type="InterPro" id="IPR016181">
    <property type="entry name" value="Acyl_CoA_acyltransferase"/>
</dbReference>
<feature type="domain" description="N-acetyltransferase" evidence="10">
    <location>
        <begin position="17"/>
        <end position="174"/>
    </location>
</feature>
<evidence type="ECO:0000256" key="7">
    <source>
        <dbReference type="ARBA" id="ARBA00039398"/>
    </source>
</evidence>
<dbReference type="GO" id="GO:0004059">
    <property type="term" value="F:aralkylamine N-acetyltransferase activity"/>
    <property type="evidence" value="ECO:0007669"/>
    <property type="project" value="UniProtKB-EC"/>
</dbReference>
<evidence type="ECO:0000313" key="11">
    <source>
        <dbReference type="EMBL" id="KAH3867417.1"/>
    </source>
</evidence>
<dbReference type="CDD" id="cd04301">
    <property type="entry name" value="NAT_SF"/>
    <property type="match status" value="1"/>
</dbReference>
<keyword evidence="12" id="KW-1185">Reference proteome</keyword>
<evidence type="ECO:0000256" key="1">
    <source>
        <dbReference type="ARBA" id="ARBA00022679"/>
    </source>
</evidence>
<keyword evidence="2" id="KW-0012">Acyltransferase</keyword>
<evidence type="ECO:0000256" key="9">
    <source>
        <dbReference type="ARBA" id="ARBA00043260"/>
    </source>
</evidence>
<dbReference type="EC" id="2.3.1.87" evidence="6"/>
<comment type="similarity">
    <text evidence="5">Belongs to the acetyltransferase family. AANAT subfamily.</text>
</comment>
<keyword evidence="9" id="KW-0471">Melatonin biosynthesis</keyword>
<dbReference type="Pfam" id="PF00583">
    <property type="entry name" value="Acetyltransf_1"/>
    <property type="match status" value="1"/>
</dbReference>
<reference evidence="11" key="2">
    <citation type="submission" date="2020-11" db="EMBL/GenBank/DDBJ databases">
        <authorList>
            <person name="McCartney M.A."/>
            <person name="Auch B."/>
            <person name="Kono T."/>
            <person name="Mallez S."/>
            <person name="Becker A."/>
            <person name="Gohl D.M."/>
            <person name="Silverstein K.A.T."/>
            <person name="Koren S."/>
            <person name="Bechman K.B."/>
            <person name="Herman A."/>
            <person name="Abrahante J.E."/>
            <person name="Garbe J."/>
        </authorList>
    </citation>
    <scope>NUCLEOTIDE SEQUENCE</scope>
    <source>
        <strain evidence="11">Duluth1</strain>
        <tissue evidence="11">Whole animal</tissue>
    </source>
</reference>
<evidence type="ECO:0000256" key="3">
    <source>
        <dbReference type="ARBA" id="ARBA00036561"/>
    </source>
</evidence>
<dbReference type="GO" id="GO:0030187">
    <property type="term" value="P:melatonin biosynthetic process"/>
    <property type="evidence" value="ECO:0007669"/>
    <property type="project" value="UniProtKB-KW"/>
</dbReference>
<comment type="caution">
    <text evidence="11">The sequence shown here is derived from an EMBL/GenBank/DDBJ whole genome shotgun (WGS) entry which is preliminary data.</text>
</comment>